<keyword evidence="3" id="KW-0238">DNA-binding</keyword>
<evidence type="ECO:0000256" key="3">
    <source>
        <dbReference type="ARBA" id="ARBA00023125"/>
    </source>
</evidence>
<evidence type="ECO:0000256" key="1">
    <source>
        <dbReference type="ARBA" id="ARBA00022553"/>
    </source>
</evidence>
<keyword evidence="2" id="KW-0805">Transcription regulation</keyword>
<dbReference type="SMART" id="SM00448">
    <property type="entry name" value="REC"/>
    <property type="match status" value="1"/>
</dbReference>
<dbReference type="Pfam" id="PF00196">
    <property type="entry name" value="GerE"/>
    <property type="match status" value="1"/>
</dbReference>
<feature type="domain" description="Response regulatory" evidence="7">
    <location>
        <begin position="5"/>
        <end position="121"/>
    </location>
</feature>
<dbReference type="InterPro" id="IPR001789">
    <property type="entry name" value="Sig_transdc_resp-reg_receiver"/>
</dbReference>
<dbReference type="Proteomes" id="UP001168528">
    <property type="component" value="Unassembled WGS sequence"/>
</dbReference>
<dbReference type="InterPro" id="IPR058245">
    <property type="entry name" value="NreC/VraR/RcsB-like_REC"/>
</dbReference>
<evidence type="ECO:0000313" key="9">
    <source>
        <dbReference type="Proteomes" id="UP001168528"/>
    </source>
</evidence>
<accession>A0ABT8RES4</accession>
<dbReference type="PROSITE" id="PS50110">
    <property type="entry name" value="RESPONSE_REGULATORY"/>
    <property type="match status" value="1"/>
</dbReference>
<organism evidence="8 9">
    <name type="scientific">Rhodocytophaga aerolata</name>
    <dbReference type="NCBI Taxonomy" id="455078"/>
    <lineage>
        <taxon>Bacteria</taxon>
        <taxon>Pseudomonadati</taxon>
        <taxon>Bacteroidota</taxon>
        <taxon>Cytophagia</taxon>
        <taxon>Cytophagales</taxon>
        <taxon>Rhodocytophagaceae</taxon>
        <taxon>Rhodocytophaga</taxon>
    </lineage>
</organism>
<dbReference type="InterPro" id="IPR039420">
    <property type="entry name" value="WalR-like"/>
</dbReference>
<feature type="domain" description="HTH luxR-type" evidence="6">
    <location>
        <begin position="142"/>
        <end position="207"/>
    </location>
</feature>
<evidence type="ECO:0000259" key="6">
    <source>
        <dbReference type="PROSITE" id="PS50043"/>
    </source>
</evidence>
<gene>
    <name evidence="8" type="ORF">Q0590_25625</name>
</gene>
<protein>
    <submittedName>
        <fullName evidence="8">Response regulator transcription factor</fullName>
    </submittedName>
</protein>
<keyword evidence="1 5" id="KW-0597">Phosphoprotein</keyword>
<dbReference type="EMBL" id="JAUKPO010000021">
    <property type="protein sequence ID" value="MDO1449683.1"/>
    <property type="molecule type" value="Genomic_DNA"/>
</dbReference>
<proteinExistence type="predicted"/>
<dbReference type="PROSITE" id="PS50043">
    <property type="entry name" value="HTH_LUXR_2"/>
    <property type="match status" value="1"/>
</dbReference>
<evidence type="ECO:0000259" key="7">
    <source>
        <dbReference type="PROSITE" id="PS50110"/>
    </source>
</evidence>
<dbReference type="SUPFAM" id="SSF46894">
    <property type="entry name" value="C-terminal effector domain of the bipartite response regulators"/>
    <property type="match status" value="1"/>
</dbReference>
<name>A0ABT8RES4_9BACT</name>
<reference evidence="8" key="1">
    <citation type="submission" date="2023-07" db="EMBL/GenBank/DDBJ databases">
        <title>The genome sequence of Rhodocytophaga aerolata KACC 12507.</title>
        <authorList>
            <person name="Zhang X."/>
        </authorList>
    </citation>
    <scope>NUCLEOTIDE SEQUENCE</scope>
    <source>
        <strain evidence="8">KACC 12507</strain>
    </source>
</reference>
<sequence>MEKIKVLLIEDHPMMIEGLRSTLASVADIVVAGYALNGQDGLNLLYKIPVDVVISDINLPDINGIELCKQIKEAFSNVKVLALSNFNQYDYISQMMKNGANGYVLKNATKEELLEAIYAATTNKKYLGPELMDTLLQGPAPVSANLPRLTRREKEVLSMIASGLTNQEIADKLFVSITTVISHRRNLLTKFEVANTAALISLTMKHGLL</sequence>
<dbReference type="InterPro" id="IPR016032">
    <property type="entry name" value="Sig_transdc_resp-reg_C-effctor"/>
</dbReference>
<dbReference type="PANTHER" id="PTHR43214">
    <property type="entry name" value="TWO-COMPONENT RESPONSE REGULATOR"/>
    <property type="match status" value="1"/>
</dbReference>
<evidence type="ECO:0000256" key="2">
    <source>
        <dbReference type="ARBA" id="ARBA00023015"/>
    </source>
</evidence>
<dbReference type="InterPro" id="IPR000792">
    <property type="entry name" value="Tscrpt_reg_LuxR_C"/>
</dbReference>
<comment type="caution">
    <text evidence="8">The sequence shown here is derived from an EMBL/GenBank/DDBJ whole genome shotgun (WGS) entry which is preliminary data.</text>
</comment>
<dbReference type="Gene3D" id="3.40.50.2300">
    <property type="match status" value="1"/>
</dbReference>
<keyword evidence="9" id="KW-1185">Reference proteome</keyword>
<dbReference type="PROSITE" id="PS00622">
    <property type="entry name" value="HTH_LUXR_1"/>
    <property type="match status" value="1"/>
</dbReference>
<dbReference type="CDD" id="cd17535">
    <property type="entry name" value="REC_NarL-like"/>
    <property type="match status" value="1"/>
</dbReference>
<dbReference type="InterPro" id="IPR011006">
    <property type="entry name" value="CheY-like_superfamily"/>
</dbReference>
<dbReference type="SUPFAM" id="SSF52172">
    <property type="entry name" value="CheY-like"/>
    <property type="match status" value="1"/>
</dbReference>
<keyword evidence="4" id="KW-0804">Transcription</keyword>
<feature type="modified residue" description="4-aspartylphosphate" evidence="5">
    <location>
        <position position="56"/>
    </location>
</feature>
<dbReference type="Pfam" id="PF00072">
    <property type="entry name" value="Response_reg"/>
    <property type="match status" value="1"/>
</dbReference>
<dbReference type="RefSeq" id="WP_302040486.1">
    <property type="nucleotide sequence ID" value="NZ_JAUKPO010000021.1"/>
</dbReference>
<evidence type="ECO:0000256" key="4">
    <source>
        <dbReference type="ARBA" id="ARBA00023163"/>
    </source>
</evidence>
<evidence type="ECO:0000313" key="8">
    <source>
        <dbReference type="EMBL" id="MDO1449683.1"/>
    </source>
</evidence>
<dbReference type="PRINTS" id="PR00038">
    <property type="entry name" value="HTHLUXR"/>
</dbReference>
<evidence type="ECO:0000256" key="5">
    <source>
        <dbReference type="PROSITE-ProRule" id="PRU00169"/>
    </source>
</evidence>
<dbReference type="PANTHER" id="PTHR43214:SF41">
    <property type="entry name" value="NITRATE_NITRITE RESPONSE REGULATOR PROTEIN NARP"/>
    <property type="match status" value="1"/>
</dbReference>
<dbReference type="CDD" id="cd06170">
    <property type="entry name" value="LuxR_C_like"/>
    <property type="match status" value="1"/>
</dbReference>
<dbReference type="SMART" id="SM00421">
    <property type="entry name" value="HTH_LUXR"/>
    <property type="match status" value="1"/>
</dbReference>